<dbReference type="HOGENOM" id="CLU_066192_0_5_6"/>
<keyword evidence="3" id="KW-1185">Reference proteome</keyword>
<dbReference type="Pfam" id="PF00717">
    <property type="entry name" value="Peptidase_S24"/>
    <property type="match status" value="1"/>
</dbReference>
<dbReference type="CDD" id="cd06529">
    <property type="entry name" value="S24_LexA-like"/>
    <property type="match status" value="1"/>
</dbReference>
<evidence type="ECO:0000259" key="1">
    <source>
        <dbReference type="Pfam" id="PF00717"/>
    </source>
</evidence>
<dbReference type="PATRIC" id="fig|1239307.3.peg.3188"/>
<proteinExistence type="predicted"/>
<dbReference type="AlphaFoldDB" id="W0HVJ9"/>
<evidence type="ECO:0000313" key="2">
    <source>
        <dbReference type="EMBL" id="AHF77881.1"/>
    </source>
</evidence>
<dbReference type="Gene3D" id="2.10.109.10">
    <property type="entry name" value="Umud Fragment, subunit A"/>
    <property type="match status" value="1"/>
</dbReference>
<organism evidence="2 3">
    <name type="scientific">Sodalis praecaptivus</name>
    <dbReference type="NCBI Taxonomy" id="1239307"/>
    <lineage>
        <taxon>Bacteria</taxon>
        <taxon>Pseudomonadati</taxon>
        <taxon>Pseudomonadota</taxon>
        <taxon>Gammaproteobacteria</taxon>
        <taxon>Enterobacterales</taxon>
        <taxon>Bruguierivoracaceae</taxon>
        <taxon>Sodalis</taxon>
    </lineage>
</organism>
<dbReference type="InterPro" id="IPR039418">
    <property type="entry name" value="LexA-like"/>
</dbReference>
<dbReference type="Proteomes" id="UP000019028">
    <property type="component" value="Chromosome"/>
</dbReference>
<dbReference type="InterPro" id="IPR036286">
    <property type="entry name" value="LexA/Signal_pep-like_sf"/>
</dbReference>
<dbReference type="InterPro" id="IPR015927">
    <property type="entry name" value="Peptidase_S24_S26A/B/C"/>
</dbReference>
<dbReference type="EMBL" id="CP006569">
    <property type="protein sequence ID" value="AHF77881.1"/>
    <property type="molecule type" value="Genomic_DNA"/>
</dbReference>
<evidence type="ECO:0000313" key="3">
    <source>
        <dbReference type="Proteomes" id="UP000019028"/>
    </source>
</evidence>
<gene>
    <name evidence="2" type="ORF">Sant_2868</name>
</gene>
<dbReference type="SUPFAM" id="SSF51306">
    <property type="entry name" value="LexA/Signal peptidase"/>
    <property type="match status" value="1"/>
</dbReference>
<protein>
    <submittedName>
        <fullName evidence="2">SOS mutagenesis and repair protein</fullName>
    </submittedName>
</protein>
<sequence>MYSILRRMVMREMMEQGVDLNALVSASAATYYMRSGSSSVNAGIREGALLVVDCSVKPVHGSIVIAAVNGRYVMRRLLLRERPALQHLDRLNDLIDAESLEDEQEGDAAIFGVITYIINDARKKKFDDNPCI</sequence>
<reference evidence="2 3" key="1">
    <citation type="journal article" date="2014" name="Genome Biol. Evol.">
        <title>Genome degeneration and adaptation in a nascent stage of symbiosis.</title>
        <authorList>
            <person name="Oakeson K.F."/>
            <person name="Gil R."/>
            <person name="Clayton A.L."/>
            <person name="Dunn D.M."/>
            <person name="von Niederhausern A.C."/>
            <person name="Hamil C."/>
            <person name="Aoyagi A."/>
            <person name="Duval B."/>
            <person name="Baca A."/>
            <person name="Silva F.J."/>
            <person name="Vallier A."/>
            <person name="Jackson D.G."/>
            <person name="Latorre A."/>
            <person name="Weiss R.B."/>
            <person name="Heddi A."/>
            <person name="Moya A."/>
            <person name="Dale C."/>
        </authorList>
    </citation>
    <scope>NUCLEOTIDE SEQUENCE [LARGE SCALE GENOMIC DNA]</scope>
    <source>
        <strain evidence="2 3">HS1</strain>
    </source>
</reference>
<feature type="domain" description="Peptidase S24/S26A/S26B/S26C" evidence="1">
    <location>
        <begin position="21"/>
        <end position="113"/>
    </location>
</feature>
<dbReference type="KEGG" id="sod:Sant_2868"/>
<accession>W0HVJ9</accession>
<name>W0HVJ9_9GAMM</name>